<organism evidence="3 4">
    <name type="scientific">Methylorubrum extorquens (strain CM4 / NCIMB 13688)</name>
    <name type="common">Methylobacterium extorquens</name>
    <dbReference type="NCBI Taxonomy" id="440085"/>
    <lineage>
        <taxon>Bacteria</taxon>
        <taxon>Pseudomonadati</taxon>
        <taxon>Pseudomonadota</taxon>
        <taxon>Alphaproteobacteria</taxon>
        <taxon>Hyphomicrobiales</taxon>
        <taxon>Methylobacteriaceae</taxon>
        <taxon>Methylorubrum</taxon>
    </lineage>
</organism>
<dbReference type="Proteomes" id="UP000002385">
    <property type="component" value="Chromosome"/>
</dbReference>
<evidence type="ECO:0000313" key="3">
    <source>
        <dbReference type="EMBL" id="ACK82150.1"/>
    </source>
</evidence>
<dbReference type="PANTHER" id="PTHR11895">
    <property type="entry name" value="TRANSAMIDASE"/>
    <property type="match status" value="1"/>
</dbReference>
<evidence type="ECO:0000259" key="2">
    <source>
        <dbReference type="Pfam" id="PF21986"/>
    </source>
</evidence>
<proteinExistence type="predicted"/>
<dbReference type="Pfam" id="PF21986">
    <property type="entry name" value="AH_C"/>
    <property type="match status" value="1"/>
</dbReference>
<dbReference type="PANTHER" id="PTHR11895:SF169">
    <property type="entry name" value="GLUTAMYL-TRNA(GLN) AMIDOTRANSFERASE"/>
    <property type="match status" value="1"/>
</dbReference>
<keyword evidence="3" id="KW-0378">Hydrolase</keyword>
<dbReference type="InterPro" id="IPR014085">
    <property type="entry name" value="Allophanate_hydrolase"/>
</dbReference>
<dbReference type="SUPFAM" id="SSF75304">
    <property type="entry name" value="Amidase signature (AS) enzymes"/>
    <property type="match status" value="1"/>
</dbReference>
<sequence length="625" mass="64233">MTLNDEDGPVPPFPTISALHAAYASGLGPREVLAETYQRLAAIDDPGIFLTLLPEAETFAAAAALGPFDPTEKPLWGVPFAVKDNLDVAGLPTTAACADFAFVPSETAPCVARLLAAGAILIGKTNLDQFATGLVGLRTPHPAPRNALNADLVPGGSSSGSAVAVAHGLVAFALGTDTAGSGRVPAGLNNVVGLKPSLGSVSSRGLLPACRTLDTVSVFAGTVADADRVFRIMAAYDAADPYSRDLPVPTQPPGLPPGLRVGMPDAASLRFGGDPLSEAAFVAGLDDLATLTGRPDAVDLAPMFAIAALLYDGPWVAERYQAVRPLIERSPQALHPTTRAVIGRATAFTAADAFAGLYRLAELRRAADAVWEHIDVLVVPTYPRPVACAELEVDPIGPNSELGTYTNFVNLLDLCALAVPGRFRTDGLPAGLTLIAPRGRDGLLAALGARLHAAAGVPIGASGEPVPAPEAGPASAGPDEIELAVIGAHLSGLPLNRELTGLGARFLRTGATRPDYRLYALPGGPPRRPGLLRVAAGAGANIAAEVWALSPAAFGRFVAAIPAPLGIGTLHLADGTSPKGFLVEAEGIASGTDITRYGGWRRYLAVQSDGADRPTAVERQFLHVA</sequence>
<dbReference type="Gene3D" id="3.10.490.10">
    <property type="entry name" value="Gamma-glutamyl cyclotransferase-like"/>
    <property type="match status" value="1"/>
</dbReference>
<feature type="domain" description="Allophanate hydrolase C-terminal" evidence="2">
    <location>
        <begin position="481"/>
        <end position="605"/>
    </location>
</feature>
<evidence type="ECO:0000313" key="4">
    <source>
        <dbReference type="Proteomes" id="UP000002385"/>
    </source>
</evidence>
<accession>B7KQB4</accession>
<dbReference type="InterPro" id="IPR023631">
    <property type="entry name" value="Amidase_dom"/>
</dbReference>
<dbReference type="Pfam" id="PF01425">
    <property type="entry name" value="Amidase"/>
    <property type="match status" value="1"/>
</dbReference>
<dbReference type="AlphaFoldDB" id="B7KQB4"/>
<dbReference type="NCBIfam" id="NF006043">
    <property type="entry name" value="PRK08186.1"/>
    <property type="match status" value="1"/>
</dbReference>
<dbReference type="Gene3D" id="1.20.58.1700">
    <property type="match status" value="1"/>
</dbReference>
<dbReference type="InterPro" id="IPR053844">
    <property type="entry name" value="AH_C"/>
</dbReference>
<dbReference type="KEGG" id="mch:Mchl_1264"/>
<dbReference type="Gene3D" id="3.90.1300.10">
    <property type="entry name" value="Amidase signature (AS) domain"/>
    <property type="match status" value="1"/>
</dbReference>
<gene>
    <name evidence="3" type="ordered locus">Mchl_1264</name>
</gene>
<reference evidence="3 4" key="2">
    <citation type="journal article" date="2012" name="J. Bacteriol.">
        <title>Complete genome sequences of six strains of the genus Methylobacterium.</title>
        <authorList>
            <person name="Marx C.J."/>
            <person name="Bringel F."/>
            <person name="Chistoserdova L."/>
            <person name="Moulin L."/>
            <person name="Farhan Ul Haque M."/>
            <person name="Fleischman D.E."/>
            <person name="Gruffaz C."/>
            <person name="Jourand P."/>
            <person name="Knief C."/>
            <person name="Lee M.C."/>
            <person name="Muller E.E."/>
            <person name="Nadalig T."/>
            <person name="Peyraud R."/>
            <person name="Roselli S."/>
            <person name="Russ L."/>
            <person name="Goodwin L.A."/>
            <person name="Ivanova N."/>
            <person name="Kyrpides N."/>
            <person name="Lajus A."/>
            <person name="Land M.L."/>
            <person name="Medigue C."/>
            <person name="Mikhailova N."/>
            <person name="Nolan M."/>
            <person name="Woyke T."/>
            <person name="Stolyar S."/>
            <person name="Vorholt J.A."/>
            <person name="Vuilleumier S."/>
        </authorList>
    </citation>
    <scope>NUCLEOTIDE SEQUENCE [LARGE SCALE GENOMIC DNA]</scope>
    <source>
        <strain evidence="4">CM4 / NCIMB 13688</strain>
    </source>
</reference>
<dbReference type="NCBIfam" id="TIGR02713">
    <property type="entry name" value="allophanate_hyd"/>
    <property type="match status" value="1"/>
</dbReference>
<dbReference type="EMBL" id="CP001298">
    <property type="protein sequence ID" value="ACK82150.1"/>
    <property type="molecule type" value="Genomic_DNA"/>
</dbReference>
<evidence type="ECO:0000259" key="1">
    <source>
        <dbReference type="Pfam" id="PF01425"/>
    </source>
</evidence>
<dbReference type="InterPro" id="IPR036928">
    <property type="entry name" value="AS_sf"/>
</dbReference>
<dbReference type="HOGENOM" id="CLU_009600_0_1_5"/>
<protein>
    <submittedName>
        <fullName evidence="3">Allophanate hydrolase</fullName>
    </submittedName>
</protein>
<dbReference type="InterPro" id="IPR000120">
    <property type="entry name" value="Amidase"/>
</dbReference>
<dbReference type="GO" id="GO:0016787">
    <property type="term" value="F:hydrolase activity"/>
    <property type="evidence" value="ECO:0007669"/>
    <property type="project" value="UniProtKB-KW"/>
</dbReference>
<reference evidence="4" key="1">
    <citation type="submission" date="2008-12" db="EMBL/GenBank/DDBJ databases">
        <title>Complete sequence of chromosome of Methylobacterium chloromethanicum CM4.</title>
        <authorList>
            <consortium name="US DOE Joint Genome Institute"/>
            <person name="Lucas S."/>
            <person name="Copeland A."/>
            <person name="Lapidus A."/>
            <person name="Glavina del Rio T."/>
            <person name="Dalin E."/>
            <person name="Tice H."/>
            <person name="Bruce D."/>
            <person name="Goodwin L."/>
            <person name="Pitluck S."/>
            <person name="Chertkov O."/>
            <person name="Brettin T."/>
            <person name="Detter J.C."/>
            <person name="Han C."/>
            <person name="Larimer F."/>
            <person name="Land M."/>
            <person name="Hauser L."/>
            <person name="Kyrpides N."/>
            <person name="Mikhailova N."/>
            <person name="Marx C."/>
            <person name="Richardson P."/>
        </authorList>
    </citation>
    <scope>NUCLEOTIDE SEQUENCE [LARGE SCALE GENOMIC DNA]</scope>
    <source>
        <strain evidence="4">CM4 / NCIMB 13688</strain>
    </source>
</reference>
<name>B7KQB4_METC4</name>
<feature type="domain" description="Amidase" evidence="1">
    <location>
        <begin position="31"/>
        <end position="444"/>
    </location>
</feature>